<comment type="caution">
    <text evidence="2">The sequence shown here is derived from an EMBL/GenBank/DDBJ whole genome shotgun (WGS) entry which is preliminary data.</text>
</comment>
<dbReference type="InterPro" id="IPR003877">
    <property type="entry name" value="SPRY_dom"/>
</dbReference>
<reference evidence="2" key="1">
    <citation type="submission" date="2021-06" db="EMBL/GenBank/DDBJ databases">
        <authorList>
            <person name="Kallberg Y."/>
            <person name="Tangrot J."/>
            <person name="Rosling A."/>
        </authorList>
    </citation>
    <scope>NUCLEOTIDE SEQUENCE</scope>
    <source>
        <strain evidence="2">BR232B</strain>
    </source>
</reference>
<dbReference type="Pfam" id="PF00622">
    <property type="entry name" value="SPRY"/>
    <property type="match status" value="1"/>
</dbReference>
<dbReference type="InterPro" id="IPR013320">
    <property type="entry name" value="ConA-like_dom_sf"/>
</dbReference>
<feature type="domain" description="B30.2/SPRY" evidence="1">
    <location>
        <begin position="14"/>
        <end position="198"/>
    </location>
</feature>
<organism evidence="2 3">
    <name type="scientific">Paraglomus brasilianum</name>
    <dbReference type="NCBI Taxonomy" id="144538"/>
    <lineage>
        <taxon>Eukaryota</taxon>
        <taxon>Fungi</taxon>
        <taxon>Fungi incertae sedis</taxon>
        <taxon>Mucoromycota</taxon>
        <taxon>Glomeromycotina</taxon>
        <taxon>Glomeromycetes</taxon>
        <taxon>Paraglomerales</taxon>
        <taxon>Paraglomeraceae</taxon>
        <taxon>Paraglomus</taxon>
    </lineage>
</organism>
<dbReference type="Proteomes" id="UP000789739">
    <property type="component" value="Unassembled WGS sequence"/>
</dbReference>
<keyword evidence="3" id="KW-1185">Reference proteome</keyword>
<dbReference type="PROSITE" id="PS50188">
    <property type="entry name" value="B302_SPRY"/>
    <property type="match status" value="1"/>
</dbReference>
<gene>
    <name evidence="2" type="ORF">PBRASI_LOCUS8488</name>
</gene>
<dbReference type="InterPro" id="IPR050618">
    <property type="entry name" value="Ubq-SigPath_Reg"/>
</dbReference>
<dbReference type="AlphaFoldDB" id="A0A9N9CVX7"/>
<sequence length="229" mass="25307">MSLTSNTEHHLPLYLIGSLFEILSKKSTHPTLPSAWNRSESVELIQVGKNGLRAKYIGGGLVDAAIRTDYPIPQECGLYYYEVEIINKSSNGYIGIGFTTKSVSLGYQPVWHHNAYGYHGDDGRKFHASVRGEAYGPPFTTGDVIGCGINFLKGTAFYTKNGHNLGIAFRDVEGDFYPMISLSAFNETVEANFGQDKFVFDVVKYAKELFAETNENEAIAMLNVIPSDL</sequence>
<dbReference type="PANTHER" id="PTHR12864">
    <property type="entry name" value="RAN BINDING PROTEIN 9-RELATED"/>
    <property type="match status" value="1"/>
</dbReference>
<dbReference type="Gene3D" id="2.60.120.920">
    <property type="match status" value="1"/>
</dbReference>
<dbReference type="SUPFAM" id="SSF49899">
    <property type="entry name" value="Concanavalin A-like lectins/glucanases"/>
    <property type="match status" value="1"/>
</dbReference>
<evidence type="ECO:0000313" key="2">
    <source>
        <dbReference type="EMBL" id="CAG8617073.1"/>
    </source>
</evidence>
<dbReference type="InterPro" id="IPR001870">
    <property type="entry name" value="B30.2/SPRY"/>
</dbReference>
<evidence type="ECO:0000313" key="3">
    <source>
        <dbReference type="Proteomes" id="UP000789739"/>
    </source>
</evidence>
<protein>
    <submittedName>
        <fullName evidence="2">3662_t:CDS:1</fullName>
    </submittedName>
</protein>
<dbReference type="OrthoDB" id="25503at2759"/>
<accession>A0A9N9CVX7</accession>
<dbReference type="EMBL" id="CAJVPI010001533">
    <property type="protein sequence ID" value="CAG8617073.1"/>
    <property type="molecule type" value="Genomic_DNA"/>
</dbReference>
<dbReference type="InterPro" id="IPR043136">
    <property type="entry name" value="B30.2/SPRY_sf"/>
</dbReference>
<name>A0A9N9CVX7_9GLOM</name>
<evidence type="ECO:0000259" key="1">
    <source>
        <dbReference type="PROSITE" id="PS50188"/>
    </source>
</evidence>
<proteinExistence type="predicted"/>
<dbReference type="SMART" id="SM00449">
    <property type="entry name" value="SPRY"/>
    <property type="match status" value="1"/>
</dbReference>